<dbReference type="Pfam" id="PF21936">
    <property type="entry name" value="Pcf11_C"/>
    <property type="match status" value="1"/>
</dbReference>
<dbReference type="InterPro" id="IPR047415">
    <property type="entry name" value="Pcf11_CID"/>
</dbReference>
<keyword evidence="4" id="KW-1185">Reference proteome</keyword>
<dbReference type="InterPro" id="IPR006569">
    <property type="entry name" value="CID_dom"/>
</dbReference>
<dbReference type="GO" id="GO:0005849">
    <property type="term" value="C:mRNA cleavage factor complex"/>
    <property type="evidence" value="ECO:0007669"/>
    <property type="project" value="TreeGrafter"/>
</dbReference>
<dbReference type="Proteomes" id="UP000320762">
    <property type="component" value="Unassembled WGS sequence"/>
</dbReference>
<feature type="region of interest" description="Disordered" evidence="1">
    <location>
        <begin position="578"/>
        <end position="629"/>
    </location>
</feature>
<dbReference type="GO" id="GO:0005737">
    <property type="term" value="C:cytoplasm"/>
    <property type="evidence" value="ECO:0007669"/>
    <property type="project" value="TreeGrafter"/>
</dbReference>
<dbReference type="STRING" id="97359.A0A550CSD5"/>
<dbReference type="InterPro" id="IPR054127">
    <property type="entry name" value="Pcf11_C"/>
</dbReference>
<dbReference type="SUPFAM" id="SSF48464">
    <property type="entry name" value="ENTH/VHS domain"/>
    <property type="match status" value="1"/>
</dbReference>
<dbReference type="GO" id="GO:0003729">
    <property type="term" value="F:mRNA binding"/>
    <property type="evidence" value="ECO:0007669"/>
    <property type="project" value="InterPro"/>
</dbReference>
<evidence type="ECO:0000259" key="2">
    <source>
        <dbReference type="PROSITE" id="PS51391"/>
    </source>
</evidence>
<gene>
    <name evidence="3" type="ORF">BD626DRAFT_479581</name>
</gene>
<evidence type="ECO:0000256" key="1">
    <source>
        <dbReference type="SAM" id="MobiDB-lite"/>
    </source>
</evidence>
<reference evidence="3 4" key="1">
    <citation type="journal article" date="2019" name="New Phytol.">
        <title>Comparative genomics reveals unique wood-decay strategies and fruiting body development in the Schizophyllaceae.</title>
        <authorList>
            <person name="Almasi E."/>
            <person name="Sahu N."/>
            <person name="Krizsan K."/>
            <person name="Balint B."/>
            <person name="Kovacs G.M."/>
            <person name="Kiss B."/>
            <person name="Cseklye J."/>
            <person name="Drula E."/>
            <person name="Henrissat B."/>
            <person name="Nagy I."/>
            <person name="Chovatia M."/>
            <person name="Adam C."/>
            <person name="LaButti K."/>
            <person name="Lipzen A."/>
            <person name="Riley R."/>
            <person name="Grigoriev I.V."/>
            <person name="Nagy L.G."/>
        </authorList>
    </citation>
    <scope>NUCLEOTIDE SEQUENCE [LARGE SCALE GENOMIC DNA]</scope>
    <source>
        <strain evidence="3 4">NL-1724</strain>
    </source>
</reference>
<dbReference type="InterPro" id="IPR008942">
    <property type="entry name" value="ENTH_VHS"/>
</dbReference>
<dbReference type="EMBL" id="VDMD01000002">
    <property type="protein sequence ID" value="TRM67706.1"/>
    <property type="molecule type" value="Genomic_DNA"/>
</dbReference>
<dbReference type="PANTHER" id="PTHR15921:SF3">
    <property type="entry name" value="PRE-MRNA CLEAVAGE COMPLEX 2 PROTEIN PCF11"/>
    <property type="match status" value="1"/>
</dbReference>
<dbReference type="PROSITE" id="PS51391">
    <property type="entry name" value="CID"/>
    <property type="match status" value="1"/>
</dbReference>
<dbReference type="FunFam" id="1.25.40.90:FF:000016">
    <property type="entry name" value="mRNA cleavage factor complex component Pcf11"/>
    <property type="match status" value="1"/>
</dbReference>
<dbReference type="PANTHER" id="PTHR15921">
    <property type="entry name" value="PRE-MRNA CLEAVAGE COMPLEX II"/>
    <property type="match status" value="1"/>
</dbReference>
<dbReference type="GO" id="GO:0031124">
    <property type="term" value="P:mRNA 3'-end processing"/>
    <property type="evidence" value="ECO:0007669"/>
    <property type="project" value="InterPro"/>
</dbReference>
<feature type="domain" description="CID" evidence="2">
    <location>
        <begin position="50"/>
        <end position="185"/>
    </location>
</feature>
<dbReference type="GO" id="GO:0006369">
    <property type="term" value="P:termination of RNA polymerase II transcription"/>
    <property type="evidence" value="ECO:0007669"/>
    <property type="project" value="InterPro"/>
</dbReference>
<sequence>MASYSQPSYSQPYYGNAYHQPPQPAPTLGGYYGGHQGYPPPASAPMYQMDPGSFRREFTSRLAELNVNSRPIIQGLSMLAQDHTRYGDIVAQALEAHIRRVPPWIKLPAWYLLDAISKNVYEPYGRLFSAFVMPLFLETYSQVDESTRSKMAEMLLTWRTGAPGGQQLFGVANQIGIERGIWGDGTSHVTTSAGPSRLSKAQVLSELEFALGQKERVLHTNPYDATTQTHVAVLQQLRKLVEAGVSQDELQQILTQLRSLVPPPPAPVPVPTPPVQVPTPQPQWSAPRSQPIPQMYSNPQPSAFTPVPQVPSFPYAVQNDVKPAVSAPSSLPAAIATPALNIQDMLSGLIKAGIVSSTGTPVNAPTTNQPSDVDMEKEESRSYRRTLLWHKVKLSSAELSRAKPPVVDILYDKLPIQCKQCGRRFGESAQGRKDYQAHLDMHFRQNRKATQDLGRGHSRSWFVDFEDWVHDVAGDVKGKRRADATKDVAAEEDAKRHAELASQYVVIPSGEEALPTSCPICKETLKSEFLEDDEEWVWRNAVRKDDKLYHSTCFAEASASKSKTSIVARLLDENRRSHTPELASSVKKSASPVPDVKPVAGVKRKAEEEDDQALLQGSPASKKVALTLA</sequence>
<dbReference type="SMART" id="SM00582">
    <property type="entry name" value="RPR"/>
    <property type="match status" value="1"/>
</dbReference>
<name>A0A550CSD5_9AGAR</name>
<dbReference type="OrthoDB" id="2129491at2759"/>
<dbReference type="Pfam" id="PF04818">
    <property type="entry name" value="CID"/>
    <property type="match status" value="1"/>
</dbReference>
<proteinExistence type="predicted"/>
<dbReference type="AlphaFoldDB" id="A0A550CSD5"/>
<organism evidence="3 4">
    <name type="scientific">Schizophyllum amplum</name>
    <dbReference type="NCBI Taxonomy" id="97359"/>
    <lineage>
        <taxon>Eukaryota</taxon>
        <taxon>Fungi</taxon>
        <taxon>Dikarya</taxon>
        <taxon>Basidiomycota</taxon>
        <taxon>Agaricomycotina</taxon>
        <taxon>Agaricomycetes</taxon>
        <taxon>Agaricomycetidae</taxon>
        <taxon>Agaricales</taxon>
        <taxon>Schizophyllaceae</taxon>
        <taxon>Schizophyllum</taxon>
    </lineage>
</organism>
<accession>A0A550CSD5</accession>
<evidence type="ECO:0000313" key="3">
    <source>
        <dbReference type="EMBL" id="TRM67706.1"/>
    </source>
</evidence>
<protein>
    <recommendedName>
        <fullName evidence="2">CID domain-containing protein</fullName>
    </recommendedName>
</protein>
<dbReference type="InterPro" id="IPR045154">
    <property type="entry name" value="PCF11-like"/>
</dbReference>
<dbReference type="GO" id="GO:0000993">
    <property type="term" value="F:RNA polymerase II complex binding"/>
    <property type="evidence" value="ECO:0007669"/>
    <property type="project" value="InterPro"/>
</dbReference>
<evidence type="ECO:0000313" key="4">
    <source>
        <dbReference type="Proteomes" id="UP000320762"/>
    </source>
</evidence>
<dbReference type="CDD" id="cd16982">
    <property type="entry name" value="CID_Pcf11"/>
    <property type="match status" value="1"/>
</dbReference>
<dbReference type="Gene3D" id="1.25.40.90">
    <property type="match status" value="1"/>
</dbReference>
<comment type="caution">
    <text evidence="3">The sequence shown here is derived from an EMBL/GenBank/DDBJ whole genome shotgun (WGS) entry which is preliminary data.</text>
</comment>